<reference evidence="1 2" key="1">
    <citation type="submission" date="2018-10" db="EMBL/GenBank/DDBJ databases">
        <title>Genomic Encyclopedia of Archaeal and Bacterial Type Strains, Phase II (KMG-II): from individual species to whole genera.</title>
        <authorList>
            <person name="Goeker M."/>
        </authorList>
    </citation>
    <scope>NUCLEOTIDE SEQUENCE [LARGE SCALE GENOMIC DNA]</scope>
    <source>
        <strain evidence="1 2">DSM 45657</strain>
    </source>
</reference>
<dbReference type="EMBL" id="RCDD01000002">
    <property type="protein sequence ID" value="RLK59297.1"/>
    <property type="molecule type" value="Genomic_DNA"/>
</dbReference>
<comment type="caution">
    <text evidence="1">The sequence shown here is derived from an EMBL/GenBank/DDBJ whole genome shotgun (WGS) entry which is preliminary data.</text>
</comment>
<dbReference type="Proteomes" id="UP000282454">
    <property type="component" value="Unassembled WGS sequence"/>
</dbReference>
<gene>
    <name evidence="1" type="ORF">CLV68_3784</name>
</gene>
<organism evidence="1 2">
    <name type="scientific">Actinokineospora cianjurensis</name>
    <dbReference type="NCBI Taxonomy" id="585224"/>
    <lineage>
        <taxon>Bacteria</taxon>
        <taxon>Bacillati</taxon>
        <taxon>Actinomycetota</taxon>
        <taxon>Actinomycetes</taxon>
        <taxon>Pseudonocardiales</taxon>
        <taxon>Pseudonocardiaceae</taxon>
        <taxon>Actinokineospora</taxon>
    </lineage>
</organism>
<proteinExistence type="predicted"/>
<dbReference type="RefSeq" id="WP_121392110.1">
    <property type="nucleotide sequence ID" value="NZ_RCDD01000002.1"/>
</dbReference>
<evidence type="ECO:0008006" key="3">
    <source>
        <dbReference type="Google" id="ProtNLM"/>
    </source>
</evidence>
<evidence type="ECO:0000313" key="1">
    <source>
        <dbReference type="EMBL" id="RLK59297.1"/>
    </source>
</evidence>
<keyword evidence="2" id="KW-1185">Reference proteome</keyword>
<protein>
    <recommendedName>
        <fullName evidence="3">Antitoxin</fullName>
    </recommendedName>
</protein>
<sequence>MKLSVSLPEVDVQFIDEYLARFDAATRSSVIQLAIGLLRESSMREEYAQAFAEWDGSDDAGLWESAVADGSLVVDAAR</sequence>
<name>A0A421B4J1_9PSEU</name>
<accession>A0A421B4J1</accession>
<dbReference type="OrthoDB" id="3692970at2"/>
<dbReference type="AlphaFoldDB" id="A0A421B4J1"/>
<evidence type="ECO:0000313" key="2">
    <source>
        <dbReference type="Proteomes" id="UP000282454"/>
    </source>
</evidence>